<sequence>MTSFNARDGPACHNKRELNEASTSRFVHAEVRLVDGRVRSVATIRAVIEMFSSFLSLPLRKVLLNEPVLVFRAPVE</sequence>
<keyword evidence="3" id="KW-1185">Reference proteome</keyword>
<gene>
    <name evidence="1" type="ORF">BRADI_4g36315v3</name>
</gene>
<organism evidence="1">
    <name type="scientific">Brachypodium distachyon</name>
    <name type="common">Purple false brome</name>
    <name type="synonym">Trachynia distachya</name>
    <dbReference type="NCBI Taxonomy" id="15368"/>
    <lineage>
        <taxon>Eukaryota</taxon>
        <taxon>Viridiplantae</taxon>
        <taxon>Streptophyta</taxon>
        <taxon>Embryophyta</taxon>
        <taxon>Tracheophyta</taxon>
        <taxon>Spermatophyta</taxon>
        <taxon>Magnoliopsida</taxon>
        <taxon>Liliopsida</taxon>
        <taxon>Poales</taxon>
        <taxon>Poaceae</taxon>
        <taxon>BOP clade</taxon>
        <taxon>Pooideae</taxon>
        <taxon>Stipodae</taxon>
        <taxon>Brachypodieae</taxon>
        <taxon>Brachypodium</taxon>
    </lineage>
</organism>
<dbReference type="Proteomes" id="UP000008810">
    <property type="component" value="Chromosome 4"/>
</dbReference>
<reference evidence="2" key="3">
    <citation type="submission" date="2018-08" db="UniProtKB">
        <authorList>
            <consortium name="EnsemblPlants"/>
        </authorList>
    </citation>
    <scope>IDENTIFICATION</scope>
    <source>
        <strain evidence="2">cv. Bd21</strain>
    </source>
</reference>
<dbReference type="EMBL" id="CM000883">
    <property type="protein sequence ID" value="KQJ91219.1"/>
    <property type="molecule type" value="Genomic_DNA"/>
</dbReference>
<evidence type="ECO:0000313" key="2">
    <source>
        <dbReference type="EnsemblPlants" id="KQJ91218"/>
    </source>
</evidence>
<name>A0A0Q3HCJ7_BRADI</name>
<evidence type="ECO:0000313" key="3">
    <source>
        <dbReference type="Proteomes" id="UP000008810"/>
    </source>
</evidence>
<dbReference type="EnsemblPlants" id="KQJ91218">
    <property type="protein sequence ID" value="KQJ91218"/>
    <property type="gene ID" value="BRADI_4g36315v3"/>
</dbReference>
<reference evidence="1" key="2">
    <citation type="submission" date="2017-06" db="EMBL/GenBank/DDBJ databases">
        <title>WGS assembly of Brachypodium distachyon.</title>
        <authorList>
            <consortium name="The International Brachypodium Initiative"/>
            <person name="Lucas S."/>
            <person name="Harmon-Smith M."/>
            <person name="Lail K."/>
            <person name="Tice H."/>
            <person name="Grimwood J."/>
            <person name="Bruce D."/>
            <person name="Barry K."/>
            <person name="Shu S."/>
            <person name="Lindquist E."/>
            <person name="Wang M."/>
            <person name="Pitluck S."/>
            <person name="Vogel J.P."/>
            <person name="Garvin D.F."/>
            <person name="Mockler T.C."/>
            <person name="Schmutz J."/>
            <person name="Rokhsar D."/>
            <person name="Bevan M.W."/>
        </authorList>
    </citation>
    <scope>NUCLEOTIDE SEQUENCE</scope>
    <source>
        <strain evidence="1">Bd21</strain>
    </source>
</reference>
<dbReference type="Gramene" id="KQJ91218">
    <property type="protein sequence ID" value="KQJ91218"/>
    <property type="gene ID" value="BRADI_4g36315v3"/>
</dbReference>
<evidence type="ECO:0000313" key="1">
    <source>
        <dbReference type="EMBL" id="KQJ91218.1"/>
    </source>
</evidence>
<protein>
    <submittedName>
        <fullName evidence="1 2">Uncharacterized protein</fullName>
    </submittedName>
</protein>
<dbReference type="InParanoid" id="A0A0Q3HCJ7"/>
<dbReference type="EnsemblPlants" id="KQJ91219">
    <property type="protein sequence ID" value="KQJ91219"/>
    <property type="gene ID" value="BRADI_4g36315v3"/>
</dbReference>
<dbReference type="EMBL" id="CM000883">
    <property type="protein sequence ID" value="KQJ91218.1"/>
    <property type="molecule type" value="Genomic_DNA"/>
</dbReference>
<accession>A0A0Q3HCJ7</accession>
<reference evidence="1 2" key="1">
    <citation type="journal article" date="2010" name="Nature">
        <title>Genome sequencing and analysis of the model grass Brachypodium distachyon.</title>
        <authorList>
            <consortium name="International Brachypodium Initiative"/>
        </authorList>
    </citation>
    <scope>NUCLEOTIDE SEQUENCE [LARGE SCALE GENOMIC DNA]</scope>
    <source>
        <strain evidence="1 2">Bd21</strain>
    </source>
</reference>
<proteinExistence type="predicted"/>
<dbReference type="Gramene" id="KQJ91219">
    <property type="protein sequence ID" value="KQJ91219"/>
    <property type="gene ID" value="BRADI_4g36315v3"/>
</dbReference>
<dbReference type="AlphaFoldDB" id="A0A0Q3HCJ7"/>